<reference evidence="1" key="2">
    <citation type="submission" date="2025-08" db="UniProtKB">
        <authorList>
            <consortium name="Ensembl"/>
        </authorList>
    </citation>
    <scope>IDENTIFICATION</scope>
</reference>
<name>H2ZKK0_CIOSA</name>
<evidence type="ECO:0000313" key="1">
    <source>
        <dbReference type="Ensembl" id="ENSCSAVP00000018116.1"/>
    </source>
</evidence>
<reference evidence="2" key="1">
    <citation type="submission" date="2003-08" db="EMBL/GenBank/DDBJ databases">
        <authorList>
            <person name="Birren B."/>
            <person name="Nusbaum C."/>
            <person name="Abebe A."/>
            <person name="Abouelleil A."/>
            <person name="Adekoya E."/>
            <person name="Ait-zahra M."/>
            <person name="Allen N."/>
            <person name="Allen T."/>
            <person name="An P."/>
            <person name="Anderson M."/>
            <person name="Anderson S."/>
            <person name="Arachchi H."/>
            <person name="Armbruster J."/>
            <person name="Bachantsang P."/>
            <person name="Baldwin J."/>
            <person name="Barry A."/>
            <person name="Bayul T."/>
            <person name="Blitshsteyn B."/>
            <person name="Bloom T."/>
            <person name="Blye J."/>
            <person name="Boguslavskiy L."/>
            <person name="Borowsky M."/>
            <person name="Boukhgalter B."/>
            <person name="Brunache A."/>
            <person name="Butler J."/>
            <person name="Calixte N."/>
            <person name="Calvo S."/>
            <person name="Camarata J."/>
            <person name="Campo K."/>
            <person name="Chang J."/>
            <person name="Cheshatsang Y."/>
            <person name="Citroen M."/>
            <person name="Collymore A."/>
            <person name="Considine T."/>
            <person name="Cook A."/>
            <person name="Cooke P."/>
            <person name="Corum B."/>
            <person name="Cuomo C."/>
            <person name="David R."/>
            <person name="Dawoe T."/>
            <person name="Degray S."/>
            <person name="Dodge S."/>
            <person name="Dooley K."/>
            <person name="Dorje P."/>
            <person name="Dorjee K."/>
            <person name="Dorris L."/>
            <person name="Duffey N."/>
            <person name="Dupes A."/>
            <person name="Elkins T."/>
            <person name="Engels R."/>
            <person name="Erickson J."/>
            <person name="Farina A."/>
            <person name="Faro S."/>
            <person name="Ferreira P."/>
            <person name="Fischer H."/>
            <person name="Fitzgerald M."/>
            <person name="Foley K."/>
            <person name="Gage D."/>
            <person name="Galagan J."/>
            <person name="Gearin G."/>
            <person name="Gnerre S."/>
            <person name="Gnirke A."/>
            <person name="Goyette A."/>
            <person name="Graham J."/>
            <person name="Grandbois E."/>
            <person name="Gyaltsen K."/>
            <person name="Hafez N."/>
            <person name="Hagopian D."/>
            <person name="Hagos B."/>
            <person name="Hall J."/>
            <person name="Hatcher B."/>
            <person name="Heller A."/>
            <person name="Higgins H."/>
            <person name="Honan T."/>
            <person name="Horn A."/>
            <person name="Houde N."/>
            <person name="Hughes L."/>
            <person name="Hulme W."/>
            <person name="Husby E."/>
            <person name="Iliev I."/>
            <person name="Jaffe D."/>
            <person name="Jones C."/>
            <person name="Kamal M."/>
            <person name="Kamat A."/>
            <person name="Kamvysselis M."/>
            <person name="Karlsson E."/>
            <person name="Kells C."/>
            <person name="Kieu A."/>
            <person name="Kisner P."/>
            <person name="Kodira C."/>
            <person name="Kulbokas E."/>
            <person name="Labutti K."/>
            <person name="Lama D."/>
            <person name="Landers T."/>
            <person name="Leger J."/>
            <person name="Levine S."/>
            <person name="Lewis D."/>
            <person name="Lewis T."/>
            <person name="Lindblad-toh K."/>
            <person name="Liu X."/>
            <person name="Lokyitsang T."/>
            <person name="Lokyitsang Y."/>
            <person name="Lucien O."/>
            <person name="Lui A."/>
            <person name="Ma L.J."/>
            <person name="Mabbitt R."/>
            <person name="Macdonald J."/>
            <person name="Maclean C."/>
            <person name="Major J."/>
            <person name="Manning J."/>
            <person name="Marabella R."/>
            <person name="Maru K."/>
            <person name="Matthews C."/>
            <person name="Mauceli E."/>
            <person name="Mccarthy M."/>
            <person name="Mcdonough S."/>
            <person name="Mcghee T."/>
            <person name="Meldrim J."/>
            <person name="Meneus L."/>
            <person name="Mesirov J."/>
            <person name="Mihalev A."/>
            <person name="Mihova T."/>
            <person name="Mikkelsen T."/>
            <person name="Mlenga V."/>
            <person name="Moru K."/>
            <person name="Mozes J."/>
            <person name="Mulrain L."/>
            <person name="Munson G."/>
            <person name="Naylor J."/>
            <person name="Newes C."/>
            <person name="Nguyen C."/>
            <person name="Nguyen N."/>
            <person name="Nguyen T."/>
            <person name="Nicol R."/>
            <person name="Nielsen C."/>
            <person name="Nizzari M."/>
            <person name="Norbu C."/>
            <person name="Norbu N."/>
            <person name="O'donnell P."/>
            <person name="Okoawo O."/>
            <person name="O'leary S."/>
            <person name="Omotosho B."/>
            <person name="O'neill K."/>
            <person name="Osman S."/>
            <person name="Parker S."/>
            <person name="Perrin D."/>
            <person name="Phunkhang P."/>
            <person name="Piqani B."/>
            <person name="Purcell S."/>
            <person name="Rachupka T."/>
            <person name="Ramasamy U."/>
            <person name="Rameau R."/>
            <person name="Ray V."/>
            <person name="Raymond C."/>
            <person name="Retta R."/>
            <person name="Richardson S."/>
            <person name="Rise C."/>
            <person name="Rodriguez J."/>
            <person name="Rogers J."/>
            <person name="Rogov P."/>
            <person name="Rutman M."/>
            <person name="Schupbach R."/>
            <person name="Seaman C."/>
            <person name="Settipalli S."/>
            <person name="Sharpe T."/>
            <person name="Sheridan J."/>
            <person name="Sherpa N."/>
            <person name="Shi J."/>
            <person name="Smirnov S."/>
            <person name="Smith C."/>
            <person name="Sougnez C."/>
            <person name="Spencer B."/>
            <person name="Stalker J."/>
            <person name="Stange-thomann N."/>
            <person name="Stavropoulos S."/>
            <person name="Stetson K."/>
            <person name="Stone C."/>
            <person name="Stone S."/>
            <person name="Stubbs M."/>
            <person name="Talamas J."/>
            <person name="Tchuinga P."/>
            <person name="Tenzing P."/>
            <person name="Tesfaye S."/>
            <person name="Theodore J."/>
            <person name="Thoulutsang Y."/>
            <person name="Topham K."/>
            <person name="Towey S."/>
            <person name="Tsamla T."/>
            <person name="Tsomo N."/>
            <person name="Vallee D."/>
            <person name="Vassiliev H."/>
            <person name="Venkataraman V."/>
            <person name="Vinson J."/>
            <person name="Vo A."/>
            <person name="Wade C."/>
            <person name="Wang S."/>
            <person name="Wangchuk T."/>
            <person name="Wangdi T."/>
            <person name="Whittaker C."/>
            <person name="Wilkinson J."/>
            <person name="Wu Y."/>
            <person name="Wyman D."/>
            <person name="Yadav S."/>
            <person name="Yang S."/>
            <person name="Yang X."/>
            <person name="Yeager S."/>
            <person name="Yee E."/>
            <person name="Young G."/>
            <person name="Zainoun J."/>
            <person name="Zembeck L."/>
            <person name="Zimmer A."/>
            <person name="Zody M."/>
            <person name="Lander E."/>
        </authorList>
    </citation>
    <scope>NUCLEOTIDE SEQUENCE [LARGE SCALE GENOMIC DNA]</scope>
</reference>
<proteinExistence type="predicted"/>
<dbReference type="AlphaFoldDB" id="H2ZKK0"/>
<dbReference type="Ensembl" id="ENSCSAVT00000018313.1">
    <property type="protein sequence ID" value="ENSCSAVP00000018116.1"/>
    <property type="gene ID" value="ENSCSAVG00000010654.1"/>
</dbReference>
<dbReference type="GeneTree" id="ENSGT00390000012974"/>
<accession>H2ZKK0</accession>
<evidence type="ECO:0000313" key="2">
    <source>
        <dbReference type="Proteomes" id="UP000007875"/>
    </source>
</evidence>
<dbReference type="Proteomes" id="UP000007875">
    <property type="component" value="Unassembled WGS sequence"/>
</dbReference>
<protein>
    <submittedName>
        <fullName evidence="1">Uncharacterized protein</fullName>
    </submittedName>
</protein>
<sequence>TPNTRYRVRARITKILGTNFNSIQSPFGEYKNITTEKNSLFGRLTLLNRNLSNSDSNKATLSTELTAAFKNISSRVSDVKVVEIEAGNISHHEILVNDRSINPSTVNLLLNQPSLYTNQQIRFNAAGPNAYYYGFPRDPTWLIYGSTVSSCQATDTRKWVFHSDNGIISSLQFEKTSDARFGSVLNLNFNKNNLTTVSGKTENVVFGMAPNSVYGIRFDYLVKFCPADGNNTMFYDRIFMSNASSVKEEDKYTITY</sequence>
<dbReference type="InParanoid" id="H2ZKK0"/>
<dbReference type="HOGENOM" id="CLU_1087900_0_0_1"/>
<reference evidence="1" key="3">
    <citation type="submission" date="2025-09" db="UniProtKB">
        <authorList>
            <consortium name="Ensembl"/>
        </authorList>
    </citation>
    <scope>IDENTIFICATION</scope>
</reference>
<organism evidence="1 2">
    <name type="scientific">Ciona savignyi</name>
    <name type="common">Pacific transparent sea squirt</name>
    <dbReference type="NCBI Taxonomy" id="51511"/>
    <lineage>
        <taxon>Eukaryota</taxon>
        <taxon>Metazoa</taxon>
        <taxon>Chordata</taxon>
        <taxon>Tunicata</taxon>
        <taxon>Ascidiacea</taxon>
        <taxon>Phlebobranchia</taxon>
        <taxon>Cionidae</taxon>
        <taxon>Ciona</taxon>
    </lineage>
</organism>
<keyword evidence="2" id="KW-1185">Reference proteome</keyword>